<evidence type="ECO:0000256" key="4">
    <source>
        <dbReference type="ARBA" id="ARBA00023239"/>
    </source>
</evidence>
<comment type="catalytic activity">
    <reaction evidence="7">
        <text>2-deoxy-D-ribose 5-phosphate = D-glyceraldehyde 3-phosphate + acetaldehyde</text>
        <dbReference type="Rhea" id="RHEA:12821"/>
        <dbReference type="ChEBI" id="CHEBI:15343"/>
        <dbReference type="ChEBI" id="CHEBI:59776"/>
        <dbReference type="ChEBI" id="CHEBI:62877"/>
        <dbReference type="EC" id="4.1.2.4"/>
    </reaction>
</comment>
<evidence type="ECO:0000256" key="1">
    <source>
        <dbReference type="ARBA" id="ARBA00010936"/>
    </source>
</evidence>
<dbReference type="GO" id="GO:0009264">
    <property type="term" value="P:deoxyribonucleotide catabolic process"/>
    <property type="evidence" value="ECO:0007669"/>
    <property type="project" value="InterPro"/>
</dbReference>
<dbReference type="GO" id="GO:0016052">
    <property type="term" value="P:carbohydrate catabolic process"/>
    <property type="evidence" value="ECO:0007669"/>
    <property type="project" value="TreeGrafter"/>
</dbReference>
<evidence type="ECO:0000256" key="2">
    <source>
        <dbReference type="ARBA" id="ARBA00012515"/>
    </source>
</evidence>
<dbReference type="HAMAP" id="MF_00114">
    <property type="entry name" value="DeoC_type1"/>
    <property type="match status" value="1"/>
</dbReference>
<dbReference type="GO" id="GO:0004139">
    <property type="term" value="F:deoxyribose-phosphate aldolase activity"/>
    <property type="evidence" value="ECO:0007669"/>
    <property type="project" value="UniProtKB-EC"/>
</dbReference>
<reference evidence="8" key="1">
    <citation type="submission" date="2022-08" db="EMBL/GenBank/DDBJ databases">
        <authorList>
            <consortium name="DOE Joint Genome Institute"/>
            <person name="Min B."/>
            <person name="Riley R."/>
            <person name="Sierra-Patev S."/>
            <person name="Naranjo-Ortiz M."/>
            <person name="Looney B."/>
            <person name="Konkel Z."/>
            <person name="Slot J.C."/>
            <person name="Sakamoto Y."/>
            <person name="Steenwyk J.L."/>
            <person name="Rokas A."/>
            <person name="Carro J."/>
            <person name="Camarero S."/>
            <person name="Ferreira P."/>
            <person name="Molpeceres G."/>
            <person name="Ruiz-Duenas F.J."/>
            <person name="Serrano A."/>
            <person name="Henrissat B."/>
            <person name="Drula E."/>
            <person name="Hughes K.W."/>
            <person name="Mata J.L."/>
            <person name="Ishikawa N.K."/>
            <person name="Vargas-Isla R."/>
            <person name="Ushijima S."/>
            <person name="Smith C.A."/>
            <person name="Ahrendt S."/>
            <person name="Andreopoulos W."/>
            <person name="He G."/>
            <person name="Labutti K."/>
            <person name="Lipzen A."/>
            <person name="Ng V."/>
            <person name="Sandor L."/>
            <person name="Barry K."/>
            <person name="Martinez A.T."/>
            <person name="Xiao Y."/>
            <person name="Gibbons J.G."/>
            <person name="Terashima K."/>
            <person name="Hibbett D.S."/>
            <person name="Grigoriev I.V."/>
        </authorList>
    </citation>
    <scope>NUCLEOTIDE SEQUENCE</scope>
    <source>
        <strain evidence="8">Sp2 HRB7682 ss15</strain>
    </source>
</reference>
<dbReference type="InterPro" id="IPR028581">
    <property type="entry name" value="DeoC_typeI"/>
</dbReference>
<comment type="caution">
    <text evidence="8">The sequence shown here is derived from an EMBL/GenBank/DDBJ whole genome shotgun (WGS) entry which is preliminary data.</text>
</comment>
<reference evidence="8" key="2">
    <citation type="journal article" date="2023" name="Proc. Natl. Acad. Sci. U.S.A.">
        <title>A global phylogenomic analysis of the shiitake genus Lentinula.</title>
        <authorList>
            <person name="Sierra-Patev S."/>
            <person name="Min B."/>
            <person name="Naranjo-Ortiz M."/>
            <person name="Looney B."/>
            <person name="Konkel Z."/>
            <person name="Slot J.C."/>
            <person name="Sakamoto Y."/>
            <person name="Steenwyk J.L."/>
            <person name="Rokas A."/>
            <person name="Carro J."/>
            <person name="Camarero S."/>
            <person name="Ferreira P."/>
            <person name="Molpeceres G."/>
            <person name="Ruiz-Duenas F.J."/>
            <person name="Serrano A."/>
            <person name="Henrissat B."/>
            <person name="Drula E."/>
            <person name="Hughes K.W."/>
            <person name="Mata J.L."/>
            <person name="Ishikawa N.K."/>
            <person name="Vargas-Isla R."/>
            <person name="Ushijima S."/>
            <person name="Smith C.A."/>
            <person name="Donoghue J."/>
            <person name="Ahrendt S."/>
            <person name="Andreopoulos W."/>
            <person name="He G."/>
            <person name="LaButti K."/>
            <person name="Lipzen A."/>
            <person name="Ng V."/>
            <person name="Riley R."/>
            <person name="Sandor L."/>
            <person name="Barry K."/>
            <person name="Martinez A.T."/>
            <person name="Xiao Y."/>
            <person name="Gibbons J.G."/>
            <person name="Terashima K."/>
            <person name="Grigoriev I.V."/>
            <person name="Hibbett D."/>
        </authorList>
    </citation>
    <scope>NUCLEOTIDE SEQUENCE</scope>
    <source>
        <strain evidence="8">Sp2 HRB7682 ss15</strain>
    </source>
</reference>
<evidence type="ECO:0000256" key="6">
    <source>
        <dbReference type="ARBA" id="ARBA00032755"/>
    </source>
</evidence>
<dbReference type="PANTHER" id="PTHR10889:SF1">
    <property type="entry name" value="DEOXYRIBOSE-PHOSPHATE ALDOLASE"/>
    <property type="match status" value="1"/>
</dbReference>
<evidence type="ECO:0000256" key="5">
    <source>
        <dbReference type="ARBA" id="ARBA00023270"/>
    </source>
</evidence>
<name>A0A9W8ZUW9_9AGAR</name>
<dbReference type="EMBL" id="JANVFS010000046">
    <property type="protein sequence ID" value="KAJ4466168.1"/>
    <property type="molecule type" value="Genomic_DNA"/>
</dbReference>
<dbReference type="InterPro" id="IPR013785">
    <property type="entry name" value="Aldolase_TIM"/>
</dbReference>
<evidence type="ECO:0000256" key="3">
    <source>
        <dbReference type="ARBA" id="ARBA00022490"/>
    </source>
</evidence>
<sequence length="280" mass="29754">MALTDEEWKIAIEEKISQLKNTDNDGTVAAHTGGTQTKFITITHPLDPLFPSTIDHTLLKPDASSAQIDVLCYGAIRYGFKSCCVNGVHVKQVAEPLHRSKSIPCAGIGFPLGASKTAVKVFGAQDTIFNGARKIDMVINIGALKYQSYTTVFDDIFNLKVILETIFLSDSERIAGVFIAAEAGADFVKMCTGFGGGGATMEDVGLLYRSVEYTSGRNDGKGDKVKVKVSAGIRSFEKCVEMLGAGAERVGTSSGVAIMQNMNVGTVSGTSQASTVSKVY</sequence>
<dbReference type="GO" id="GO:0005737">
    <property type="term" value="C:cytoplasm"/>
    <property type="evidence" value="ECO:0007669"/>
    <property type="project" value="InterPro"/>
</dbReference>
<proteinExistence type="inferred from homology"/>
<dbReference type="NCBIfam" id="TIGR00126">
    <property type="entry name" value="deoC"/>
    <property type="match status" value="1"/>
</dbReference>
<dbReference type="EC" id="4.1.2.4" evidence="2"/>
<comment type="similarity">
    <text evidence="1">Belongs to the DeoC/FbaB aldolase family. DeoC type 1 subfamily.</text>
</comment>
<organism evidence="8 9">
    <name type="scientific">Lentinula lateritia</name>
    <dbReference type="NCBI Taxonomy" id="40482"/>
    <lineage>
        <taxon>Eukaryota</taxon>
        <taxon>Fungi</taxon>
        <taxon>Dikarya</taxon>
        <taxon>Basidiomycota</taxon>
        <taxon>Agaricomycotina</taxon>
        <taxon>Agaricomycetes</taxon>
        <taxon>Agaricomycetidae</taxon>
        <taxon>Agaricales</taxon>
        <taxon>Marasmiineae</taxon>
        <taxon>Omphalotaceae</taxon>
        <taxon>Lentinula</taxon>
    </lineage>
</organism>
<evidence type="ECO:0000256" key="7">
    <source>
        <dbReference type="ARBA" id="ARBA00048791"/>
    </source>
</evidence>
<protein>
    <recommendedName>
        <fullName evidence="2">deoxyribose-phosphate aldolase</fullName>
        <ecNumber evidence="2">4.1.2.4</ecNumber>
    </recommendedName>
    <alternativeName>
        <fullName evidence="6">2-deoxy-D-ribose 5-phosphate aldolase</fullName>
    </alternativeName>
</protein>
<dbReference type="Gene3D" id="3.20.20.70">
    <property type="entry name" value="Aldolase class I"/>
    <property type="match status" value="1"/>
</dbReference>
<evidence type="ECO:0000313" key="9">
    <source>
        <dbReference type="Proteomes" id="UP001150238"/>
    </source>
</evidence>
<evidence type="ECO:0000313" key="8">
    <source>
        <dbReference type="EMBL" id="KAJ4466168.1"/>
    </source>
</evidence>
<dbReference type="CDD" id="cd00959">
    <property type="entry name" value="DeoC"/>
    <property type="match status" value="1"/>
</dbReference>
<dbReference type="AlphaFoldDB" id="A0A9W8ZUW9"/>
<dbReference type="InterPro" id="IPR011343">
    <property type="entry name" value="DeoC"/>
</dbReference>
<dbReference type="FunFam" id="3.20.20.70:FF:000044">
    <property type="entry name" value="Deoxyribose-phosphate aldolase"/>
    <property type="match status" value="1"/>
</dbReference>
<dbReference type="SMART" id="SM01133">
    <property type="entry name" value="DeoC"/>
    <property type="match status" value="1"/>
</dbReference>
<keyword evidence="5" id="KW-0704">Schiff base</keyword>
<dbReference type="InterPro" id="IPR002915">
    <property type="entry name" value="DeoC/FbaB/LacD_aldolase"/>
</dbReference>
<dbReference type="PANTHER" id="PTHR10889">
    <property type="entry name" value="DEOXYRIBOSE-PHOSPHATE ALDOLASE"/>
    <property type="match status" value="1"/>
</dbReference>
<keyword evidence="3" id="KW-0963">Cytoplasm</keyword>
<accession>A0A9W8ZUW9</accession>
<keyword evidence="4" id="KW-0456">Lyase</keyword>
<dbReference type="Proteomes" id="UP001150238">
    <property type="component" value="Unassembled WGS sequence"/>
</dbReference>
<dbReference type="SUPFAM" id="SSF51569">
    <property type="entry name" value="Aldolase"/>
    <property type="match status" value="1"/>
</dbReference>
<gene>
    <name evidence="8" type="ORF">C8J55DRAFT_538467</name>
</gene>